<dbReference type="AlphaFoldDB" id="A0A8J2MKE4"/>
<dbReference type="FunFam" id="2.60.40.420:FF:000045">
    <property type="entry name" value="Laccase 2"/>
    <property type="match status" value="1"/>
</dbReference>
<keyword evidence="10" id="KW-1185">Reference proteome</keyword>
<feature type="transmembrane region" description="Helical" evidence="6">
    <location>
        <begin position="606"/>
        <end position="624"/>
    </location>
</feature>
<dbReference type="FunFam" id="2.60.40.420:FF:000031">
    <property type="entry name" value="Laccase-2 isoform A"/>
    <property type="match status" value="1"/>
</dbReference>
<evidence type="ECO:0000259" key="7">
    <source>
        <dbReference type="Pfam" id="PF00394"/>
    </source>
</evidence>
<evidence type="ECO:0000256" key="6">
    <source>
        <dbReference type="SAM" id="Phobius"/>
    </source>
</evidence>
<dbReference type="InterPro" id="IPR045087">
    <property type="entry name" value="Cu-oxidase_fam"/>
</dbReference>
<dbReference type="InterPro" id="IPR011707">
    <property type="entry name" value="Cu-oxidase-like_N"/>
</dbReference>
<reference evidence="9" key="1">
    <citation type="submission" date="2021-04" db="EMBL/GenBank/DDBJ databases">
        <authorList>
            <person name="Chebbi M.A.C M."/>
        </authorList>
    </citation>
    <scope>NUCLEOTIDE SEQUENCE</scope>
</reference>
<dbReference type="Gene3D" id="2.60.40.420">
    <property type="entry name" value="Cupredoxins - blue copper proteins"/>
    <property type="match status" value="3"/>
</dbReference>
<gene>
    <name evidence="9" type="ORF">HICCMSTLAB_LOCUS5276</name>
</gene>
<evidence type="ECO:0000313" key="9">
    <source>
        <dbReference type="EMBL" id="CAG5089536.1"/>
    </source>
</evidence>
<accession>A0A8J2MKE4</accession>
<keyword evidence="2" id="KW-0479">Metal-binding</keyword>
<dbReference type="GO" id="GO:0005886">
    <property type="term" value="C:plasma membrane"/>
    <property type="evidence" value="ECO:0007669"/>
    <property type="project" value="TreeGrafter"/>
</dbReference>
<keyword evidence="6" id="KW-1133">Transmembrane helix</keyword>
<feature type="transmembrane region" description="Helical" evidence="6">
    <location>
        <begin position="707"/>
        <end position="727"/>
    </location>
</feature>
<feature type="compositionally biased region" description="Low complexity" evidence="5">
    <location>
        <begin position="823"/>
        <end position="834"/>
    </location>
</feature>
<dbReference type="Pfam" id="PF07732">
    <property type="entry name" value="Cu-oxidase_3"/>
    <property type="match status" value="1"/>
</dbReference>
<sequence>MFFRFAIFVGLGSVVATIIYLTPIPDGAESSCIDILSTNIRRRPDEQTFLSCDRPCHHLDWPMICRVKLTLEPFHTLSKACGNCPANETACLAKYCVSADGHHRGILTANRQLPGPSIQVCENDILVVDVVNRLPGKAASIHWRGQTQRETPCMDGVPLVTQCPIPSYTTFQYKFRASVPGTHLWHSHSGVDVANGIFGSLIVRQADAREPHRLLYDVDDPNHVLLVSQWHHSIVTDTVAGQANKKPALLLINGRGHQPNGPQVPLSSFNVTRGLRYRFRLAHAGGAGACPITFAVEEHPLTLIALDGNPVAPLKVKSITLAKGERADFVLRADKIASSKDVYSINVYTDKGCHATVIGSALLRYQGVISTEDSSPVNPLDKQDHLVEMTTNPSDRCNSPGNVCSTEIKATTNLPTALETPDLTIYLPINQRMQPAEILGDLEMRVMSIKNKTFTYPSSPLLTQGPDVPQEMLCNENEHYSETSARCRQHNGNAACECVNTRRIPVGSSVEIILIDQGYWMLRDENALEWTRGLDVILQVGDPGDMVPPPQDFPKCGSFYDNMSCLSALRSQILSFVSVPHEILSLRHKVLREYAKVLLGPDFSHTFPSFILITAVCVALKRCLSLRWLPVTTNKTFLQAILQAVFSWVVINAALWYWLIIQRVLYCTVWNYWDDEEAMKGNPLWWKKVWASYDPLQPEPNWLSPDFISWTLSMTLATFFYLFVIYVDYITYFGRNVLATLWGLITFKVLREIPAKKIEEEDDATDKSEAGSVCDHCNLEISDSRSYNLLREESPVSYGNWHPGSGSSTGKNHRKLRNRRSPIRSSSSEKSTAR</sequence>
<dbReference type="SUPFAM" id="SSF49503">
    <property type="entry name" value="Cupredoxins"/>
    <property type="match status" value="2"/>
</dbReference>
<feature type="domain" description="Plastocyanin-like" evidence="8">
    <location>
        <begin position="98"/>
        <end position="206"/>
    </location>
</feature>
<feature type="non-terminal residue" evidence="9">
    <location>
        <position position="1"/>
    </location>
</feature>
<evidence type="ECO:0000256" key="2">
    <source>
        <dbReference type="ARBA" id="ARBA00022723"/>
    </source>
</evidence>
<comment type="caution">
    <text evidence="9">The sequence shown here is derived from an EMBL/GenBank/DDBJ whole genome shotgun (WGS) entry which is preliminary data.</text>
</comment>
<dbReference type="GO" id="GO:0005507">
    <property type="term" value="F:copper ion binding"/>
    <property type="evidence" value="ECO:0007669"/>
    <property type="project" value="InterPro"/>
</dbReference>
<proteinExistence type="inferred from homology"/>
<evidence type="ECO:0000256" key="5">
    <source>
        <dbReference type="SAM" id="MobiDB-lite"/>
    </source>
</evidence>
<evidence type="ECO:0000259" key="8">
    <source>
        <dbReference type="Pfam" id="PF07732"/>
    </source>
</evidence>
<dbReference type="CDD" id="cd13858">
    <property type="entry name" value="CuRO_1_tcLCC2_insect_like"/>
    <property type="match status" value="1"/>
</dbReference>
<dbReference type="Proteomes" id="UP000786811">
    <property type="component" value="Unassembled WGS sequence"/>
</dbReference>
<dbReference type="PANTHER" id="PTHR11709:SF394">
    <property type="entry name" value="FI03373P-RELATED"/>
    <property type="match status" value="1"/>
</dbReference>
<dbReference type="InterPro" id="IPR008972">
    <property type="entry name" value="Cupredoxin"/>
</dbReference>
<keyword evidence="4" id="KW-0186">Copper</keyword>
<evidence type="ECO:0000313" key="10">
    <source>
        <dbReference type="Proteomes" id="UP000786811"/>
    </source>
</evidence>
<dbReference type="InterPro" id="IPR001117">
    <property type="entry name" value="Cu-oxidase_2nd"/>
</dbReference>
<dbReference type="GO" id="GO:0006826">
    <property type="term" value="P:iron ion transport"/>
    <property type="evidence" value="ECO:0007669"/>
    <property type="project" value="TreeGrafter"/>
</dbReference>
<dbReference type="Pfam" id="PF00394">
    <property type="entry name" value="Cu-oxidase"/>
    <property type="match status" value="1"/>
</dbReference>
<evidence type="ECO:0000256" key="4">
    <source>
        <dbReference type="ARBA" id="ARBA00023008"/>
    </source>
</evidence>
<organism evidence="9 10">
    <name type="scientific">Cotesia congregata</name>
    <name type="common">Parasitoid wasp</name>
    <name type="synonym">Apanteles congregatus</name>
    <dbReference type="NCBI Taxonomy" id="51543"/>
    <lineage>
        <taxon>Eukaryota</taxon>
        <taxon>Metazoa</taxon>
        <taxon>Ecdysozoa</taxon>
        <taxon>Arthropoda</taxon>
        <taxon>Hexapoda</taxon>
        <taxon>Insecta</taxon>
        <taxon>Pterygota</taxon>
        <taxon>Neoptera</taxon>
        <taxon>Endopterygota</taxon>
        <taxon>Hymenoptera</taxon>
        <taxon>Apocrita</taxon>
        <taxon>Ichneumonoidea</taxon>
        <taxon>Braconidae</taxon>
        <taxon>Microgastrinae</taxon>
        <taxon>Cotesia</taxon>
    </lineage>
</organism>
<comment type="similarity">
    <text evidence="1">Belongs to the multicopper oxidase family.</text>
</comment>
<feature type="domain" description="Plastocyanin-like" evidence="7">
    <location>
        <begin position="223"/>
        <end position="367"/>
    </location>
</feature>
<evidence type="ECO:0000256" key="3">
    <source>
        <dbReference type="ARBA" id="ARBA00023002"/>
    </source>
</evidence>
<dbReference type="SMR" id="A0A8J2MKE4"/>
<dbReference type="PANTHER" id="PTHR11709">
    <property type="entry name" value="MULTI-COPPER OXIDASE"/>
    <property type="match status" value="1"/>
</dbReference>
<feature type="compositionally biased region" description="Basic residues" evidence="5">
    <location>
        <begin position="811"/>
        <end position="822"/>
    </location>
</feature>
<dbReference type="CDD" id="cd13884">
    <property type="entry name" value="CuRO_2_tcLCC_insect_like"/>
    <property type="match status" value="1"/>
</dbReference>
<evidence type="ECO:0000256" key="1">
    <source>
        <dbReference type="ARBA" id="ARBA00010609"/>
    </source>
</evidence>
<dbReference type="GO" id="GO:0016491">
    <property type="term" value="F:oxidoreductase activity"/>
    <property type="evidence" value="ECO:0007669"/>
    <property type="project" value="UniProtKB-KW"/>
</dbReference>
<keyword evidence="3" id="KW-0560">Oxidoreductase</keyword>
<dbReference type="EMBL" id="CAJNRD030001119">
    <property type="protein sequence ID" value="CAG5089536.1"/>
    <property type="molecule type" value="Genomic_DNA"/>
</dbReference>
<feature type="transmembrane region" description="Helical" evidence="6">
    <location>
        <begin position="636"/>
        <end position="660"/>
    </location>
</feature>
<keyword evidence="6" id="KW-0812">Transmembrane</keyword>
<feature type="region of interest" description="Disordered" evidence="5">
    <location>
        <begin position="796"/>
        <end position="834"/>
    </location>
</feature>
<dbReference type="OrthoDB" id="2121828at2759"/>
<name>A0A8J2MKE4_COTCN</name>
<keyword evidence="6" id="KW-0472">Membrane</keyword>
<protein>
    <submittedName>
        <fullName evidence="9">Similar to LCC4: Laccase-4 (Trametes versicolor)</fullName>
    </submittedName>
</protein>